<gene>
    <name evidence="1" type="ORF">OB959_12790</name>
</gene>
<dbReference type="Proteomes" id="UP001168216">
    <property type="component" value="Unassembled WGS sequence"/>
</dbReference>
<name>A0AAW7I3V2_9GAMM</name>
<dbReference type="RefSeq" id="WP_290022167.1">
    <property type="nucleotide sequence ID" value="NZ_JAOPLV010000005.1"/>
</dbReference>
<proteinExistence type="predicted"/>
<evidence type="ECO:0000313" key="2">
    <source>
        <dbReference type="Proteomes" id="UP001168216"/>
    </source>
</evidence>
<evidence type="ECO:0000313" key="1">
    <source>
        <dbReference type="EMBL" id="MDM5140670.1"/>
    </source>
</evidence>
<comment type="caution">
    <text evidence="1">The sequence shown here is derived from an EMBL/GenBank/DDBJ whole genome shotgun (WGS) entry which is preliminary data.</text>
</comment>
<dbReference type="AlphaFoldDB" id="A0AAW7I3V2"/>
<sequence length="148" mass="17040">MRGQDLDILIENELQLMLLEGFETAPISAKALHTRLKKKGILGGGLSTLSTTSRKRLITAYIDKQLSPLKLRPKEKQQYVNRKTRQALLSRNKQLQTEIMEINEQLAQNIYSLIDIVKAVKLNTMIPIESLLSEHMIRELQKTKMERD</sequence>
<reference evidence="1" key="1">
    <citation type="submission" date="2023-08" db="EMBL/GenBank/DDBJ databases">
        <title>WGS of Aeromonas isolates.</title>
        <authorList>
            <person name="Lee H."/>
        </authorList>
    </citation>
    <scope>NUCLEOTIDE SEQUENCE</scope>
    <source>
        <strain evidence="1">SL22</strain>
    </source>
</reference>
<protein>
    <submittedName>
        <fullName evidence="1">Uncharacterized protein</fullName>
    </submittedName>
</protein>
<organism evidence="1 2">
    <name type="scientific">Aeromonas bestiarum</name>
    <dbReference type="NCBI Taxonomy" id="105751"/>
    <lineage>
        <taxon>Bacteria</taxon>
        <taxon>Pseudomonadati</taxon>
        <taxon>Pseudomonadota</taxon>
        <taxon>Gammaproteobacteria</taxon>
        <taxon>Aeromonadales</taxon>
        <taxon>Aeromonadaceae</taxon>
        <taxon>Aeromonas</taxon>
    </lineage>
</organism>
<dbReference type="EMBL" id="JAOPLV010000005">
    <property type="protein sequence ID" value="MDM5140670.1"/>
    <property type="molecule type" value="Genomic_DNA"/>
</dbReference>
<accession>A0AAW7I3V2</accession>